<sequence>MWSVNPVWSGAAYMAMAMGQATTEVAGRTVFYGRYIDWVVTTPLLLLALALTAMYRGPKSKTLIAGLMATDVIMILSGLAADLSEEPMRWVWFVFGCVSFGVILYMIWWPLYDIAKSRGPRHAASFRNVALFLTVLWFVYPISWYIGPSGIGLVDTTTDWFPLYRDAVFLQGRL</sequence>
<name>D7CXV3_TRURR</name>
<comment type="similarity">
    <text evidence="2">Belongs to the archaeal/bacterial/fungal opsin family.</text>
</comment>
<dbReference type="SMART" id="SM01021">
    <property type="entry name" value="Bac_rhodopsin"/>
    <property type="match status" value="1"/>
</dbReference>
<dbReference type="PRINTS" id="PR00251">
    <property type="entry name" value="BACTRLOPSIN"/>
</dbReference>
<dbReference type="HOGENOM" id="CLU_1539364_0_0_0"/>
<dbReference type="GO" id="GO:0016020">
    <property type="term" value="C:membrane"/>
    <property type="evidence" value="ECO:0007669"/>
    <property type="project" value="UniProtKB-SubCell"/>
</dbReference>
<keyword evidence="10" id="KW-0675">Receptor</keyword>
<evidence type="ECO:0000256" key="9">
    <source>
        <dbReference type="ARBA" id="ARBA00023136"/>
    </source>
</evidence>
<dbReference type="SUPFAM" id="SSF81321">
    <property type="entry name" value="Family A G protein-coupled receptor-like"/>
    <property type="match status" value="1"/>
</dbReference>
<keyword evidence="9 11" id="KW-0472">Membrane</keyword>
<dbReference type="Pfam" id="PF01036">
    <property type="entry name" value="Bac_rhodopsin"/>
    <property type="match status" value="1"/>
</dbReference>
<evidence type="ECO:0000256" key="3">
    <source>
        <dbReference type="ARBA" id="ARBA00022543"/>
    </source>
</evidence>
<organism evidence="12 13">
    <name type="scientific">Truepera radiovictrix (strain DSM 17093 / CIP 108686 / LMG 22925 / RQ-24)</name>
    <dbReference type="NCBI Taxonomy" id="649638"/>
    <lineage>
        <taxon>Bacteria</taxon>
        <taxon>Thermotogati</taxon>
        <taxon>Deinococcota</taxon>
        <taxon>Deinococci</taxon>
        <taxon>Trueperales</taxon>
        <taxon>Trueperaceae</taxon>
        <taxon>Truepera</taxon>
    </lineage>
</organism>
<dbReference type="EMBL" id="CP002049">
    <property type="protein sequence ID" value="ADI13313.1"/>
    <property type="molecule type" value="Genomic_DNA"/>
</dbReference>
<dbReference type="PANTHER" id="PTHR28286">
    <property type="match status" value="1"/>
</dbReference>
<dbReference type="PROSITE" id="PS00950">
    <property type="entry name" value="BACTERIAL_OPSIN_1"/>
    <property type="match status" value="1"/>
</dbReference>
<keyword evidence="13" id="KW-1185">Reference proteome</keyword>
<dbReference type="OrthoDB" id="70408at2"/>
<evidence type="ECO:0000256" key="4">
    <source>
        <dbReference type="ARBA" id="ARBA00022606"/>
    </source>
</evidence>
<evidence type="ECO:0000256" key="5">
    <source>
        <dbReference type="ARBA" id="ARBA00022692"/>
    </source>
</evidence>
<evidence type="ECO:0000256" key="11">
    <source>
        <dbReference type="SAM" id="Phobius"/>
    </source>
</evidence>
<evidence type="ECO:0000256" key="8">
    <source>
        <dbReference type="ARBA" id="ARBA00022991"/>
    </source>
</evidence>
<evidence type="ECO:0000313" key="12">
    <source>
        <dbReference type="EMBL" id="ADI13313.1"/>
    </source>
</evidence>
<dbReference type="GO" id="GO:0005216">
    <property type="term" value="F:monoatomic ion channel activity"/>
    <property type="evidence" value="ECO:0007669"/>
    <property type="project" value="InterPro"/>
</dbReference>
<keyword evidence="7 11" id="KW-1133">Transmembrane helix</keyword>
<dbReference type="InterPro" id="IPR001425">
    <property type="entry name" value="Arc/bac/fun_rhodopsins"/>
</dbReference>
<gene>
    <name evidence="12" type="ordered locus">Trad_0171</name>
</gene>
<dbReference type="InterPro" id="IPR018229">
    <property type="entry name" value="Rhodopsin_retinal_BS"/>
</dbReference>
<evidence type="ECO:0000256" key="1">
    <source>
        <dbReference type="ARBA" id="ARBA00004141"/>
    </source>
</evidence>
<dbReference type="Gene3D" id="1.20.1070.10">
    <property type="entry name" value="Rhodopsin 7-helix transmembrane proteins"/>
    <property type="match status" value="1"/>
</dbReference>
<feature type="transmembrane region" description="Helical" evidence="11">
    <location>
        <begin position="129"/>
        <end position="147"/>
    </location>
</feature>
<dbReference type="STRING" id="649638.Trad_0171"/>
<evidence type="ECO:0000256" key="10">
    <source>
        <dbReference type="ARBA" id="ARBA00023170"/>
    </source>
</evidence>
<keyword evidence="5 11" id="KW-0812">Transmembrane</keyword>
<dbReference type="Proteomes" id="UP000000379">
    <property type="component" value="Chromosome"/>
</dbReference>
<reference evidence="12 13" key="2">
    <citation type="journal article" date="2011" name="Stand. Genomic Sci.">
        <title>Complete genome sequence of Truepera radiovictrix type strain (RQ-24).</title>
        <authorList>
            <person name="Ivanova N."/>
            <person name="Rohde C."/>
            <person name="Munk C."/>
            <person name="Nolan M."/>
            <person name="Lucas S."/>
            <person name="Del Rio T.G."/>
            <person name="Tice H."/>
            <person name="Deshpande S."/>
            <person name="Cheng J.F."/>
            <person name="Tapia R."/>
            <person name="Han C."/>
            <person name="Goodwin L."/>
            <person name="Pitluck S."/>
            <person name="Liolios K."/>
            <person name="Mavromatis K."/>
            <person name="Mikhailova N."/>
            <person name="Pati A."/>
            <person name="Chen A."/>
            <person name="Palaniappan K."/>
            <person name="Land M."/>
            <person name="Hauser L."/>
            <person name="Chang Y.J."/>
            <person name="Jeffries C.D."/>
            <person name="Brambilla E."/>
            <person name="Rohde M."/>
            <person name="Goker M."/>
            <person name="Tindall B.J."/>
            <person name="Woyke T."/>
            <person name="Bristow J."/>
            <person name="Eisen J.A."/>
            <person name="Markowitz V."/>
            <person name="Hugenholtz P."/>
            <person name="Kyrpides N.C."/>
            <person name="Klenk H.P."/>
            <person name="Lapidus A."/>
        </authorList>
    </citation>
    <scope>NUCLEOTIDE SEQUENCE [LARGE SCALE GENOMIC DNA]</scope>
    <source>
        <strain evidence="13">DSM 17093 / CIP 108686 / LMG 22925 / RQ-24</strain>
    </source>
</reference>
<feature type="transmembrane region" description="Helical" evidence="11">
    <location>
        <begin position="62"/>
        <end position="84"/>
    </location>
</feature>
<evidence type="ECO:0000256" key="2">
    <source>
        <dbReference type="ARBA" id="ARBA00008130"/>
    </source>
</evidence>
<keyword evidence="4" id="KW-0716">Sensory transduction</keyword>
<evidence type="ECO:0000256" key="7">
    <source>
        <dbReference type="ARBA" id="ARBA00022989"/>
    </source>
</evidence>
<dbReference type="KEGG" id="tra:Trad_0171"/>
<keyword evidence="3" id="KW-0600">Photoreceptor protein</keyword>
<protein>
    <submittedName>
        <fullName evidence="12">Rhodopsin</fullName>
    </submittedName>
</protein>
<dbReference type="GO" id="GO:0007602">
    <property type="term" value="P:phototransduction"/>
    <property type="evidence" value="ECO:0007669"/>
    <property type="project" value="UniProtKB-KW"/>
</dbReference>
<reference evidence="13" key="1">
    <citation type="submission" date="2010-05" db="EMBL/GenBank/DDBJ databases">
        <title>The complete genome of Truepera radiovictris DSM 17093.</title>
        <authorList>
            <consortium name="US DOE Joint Genome Institute (JGI-PGF)"/>
            <person name="Lucas S."/>
            <person name="Copeland A."/>
            <person name="Lapidus A."/>
            <person name="Glavina del Rio T."/>
            <person name="Dalin E."/>
            <person name="Tice H."/>
            <person name="Bruce D."/>
            <person name="Goodwin L."/>
            <person name="Pitluck S."/>
            <person name="Kyrpides N."/>
            <person name="Mavromatis K."/>
            <person name="Ovchinnikova G."/>
            <person name="Munk A.C."/>
            <person name="Detter J.C."/>
            <person name="Han C."/>
            <person name="Tapia R."/>
            <person name="Land M."/>
            <person name="Hauser L."/>
            <person name="Markowitz V."/>
            <person name="Cheng J.-F."/>
            <person name="Hugenholtz P."/>
            <person name="Woyke T."/>
            <person name="Wu D."/>
            <person name="Tindall B."/>
            <person name="Pomrenke H.G."/>
            <person name="Brambilla E."/>
            <person name="Klenk H.-P."/>
            <person name="Eisen J.A."/>
        </authorList>
    </citation>
    <scope>NUCLEOTIDE SEQUENCE [LARGE SCALE GENOMIC DNA]</scope>
    <source>
        <strain evidence="13">DSM 17093 / CIP 108686 / LMG 22925 / RQ-24</strain>
    </source>
</reference>
<dbReference type="GO" id="GO:0009881">
    <property type="term" value="F:photoreceptor activity"/>
    <property type="evidence" value="ECO:0007669"/>
    <property type="project" value="UniProtKB-KW"/>
</dbReference>
<keyword evidence="6" id="KW-0681">Retinal protein</keyword>
<evidence type="ECO:0000313" key="13">
    <source>
        <dbReference type="Proteomes" id="UP000000379"/>
    </source>
</evidence>
<keyword evidence="8" id="KW-0157">Chromophore</keyword>
<dbReference type="PANTHER" id="PTHR28286:SF2">
    <property type="entry name" value="BACTERIORHODOPSIN _OPSIN, NOPA (EUROFUNG)"/>
    <property type="match status" value="1"/>
</dbReference>
<feature type="transmembrane region" description="Helical" evidence="11">
    <location>
        <begin position="90"/>
        <end position="108"/>
    </location>
</feature>
<dbReference type="AlphaFoldDB" id="D7CXV3"/>
<feature type="transmembrane region" description="Helical" evidence="11">
    <location>
        <begin position="35"/>
        <end position="55"/>
    </location>
</feature>
<proteinExistence type="inferred from homology"/>
<accession>D7CXV3</accession>
<comment type="subcellular location">
    <subcellularLocation>
        <location evidence="1">Membrane</location>
        <topology evidence="1">Multi-pass membrane protein</topology>
    </subcellularLocation>
</comment>
<evidence type="ECO:0000256" key="6">
    <source>
        <dbReference type="ARBA" id="ARBA00022925"/>
    </source>
</evidence>
<dbReference type="RefSeq" id="WP_013176693.1">
    <property type="nucleotide sequence ID" value="NC_014221.1"/>
</dbReference>
<dbReference type="eggNOG" id="COG5524">
    <property type="taxonomic scope" value="Bacteria"/>
</dbReference>